<evidence type="ECO:0000313" key="1">
    <source>
        <dbReference type="EMBL" id="VEN43052.1"/>
    </source>
</evidence>
<name>A0A653C590_CALMS</name>
<dbReference type="Proteomes" id="UP000410492">
    <property type="component" value="Unassembled WGS sequence"/>
</dbReference>
<evidence type="ECO:0000313" key="2">
    <source>
        <dbReference type="Proteomes" id="UP000410492"/>
    </source>
</evidence>
<dbReference type="AlphaFoldDB" id="A0A653C590"/>
<sequence>MVRRGSPVRAFRSIIQSAGRVRCSAQRSCRRHQHGRN</sequence>
<proteinExistence type="predicted"/>
<protein>
    <submittedName>
        <fullName evidence="1">Uncharacterized protein</fullName>
    </submittedName>
</protein>
<reference evidence="1 2" key="1">
    <citation type="submission" date="2019-01" db="EMBL/GenBank/DDBJ databases">
        <authorList>
            <person name="Sayadi A."/>
        </authorList>
    </citation>
    <scope>NUCLEOTIDE SEQUENCE [LARGE SCALE GENOMIC DNA]</scope>
</reference>
<gene>
    <name evidence="1" type="ORF">CALMAC_LOCUS6333</name>
</gene>
<accession>A0A653C590</accession>
<keyword evidence="2" id="KW-1185">Reference proteome</keyword>
<dbReference type="EMBL" id="CAACVG010007004">
    <property type="protein sequence ID" value="VEN43052.1"/>
    <property type="molecule type" value="Genomic_DNA"/>
</dbReference>
<organism evidence="1 2">
    <name type="scientific">Callosobruchus maculatus</name>
    <name type="common">Southern cowpea weevil</name>
    <name type="synonym">Pulse bruchid</name>
    <dbReference type="NCBI Taxonomy" id="64391"/>
    <lineage>
        <taxon>Eukaryota</taxon>
        <taxon>Metazoa</taxon>
        <taxon>Ecdysozoa</taxon>
        <taxon>Arthropoda</taxon>
        <taxon>Hexapoda</taxon>
        <taxon>Insecta</taxon>
        <taxon>Pterygota</taxon>
        <taxon>Neoptera</taxon>
        <taxon>Endopterygota</taxon>
        <taxon>Coleoptera</taxon>
        <taxon>Polyphaga</taxon>
        <taxon>Cucujiformia</taxon>
        <taxon>Chrysomeloidea</taxon>
        <taxon>Chrysomelidae</taxon>
        <taxon>Bruchinae</taxon>
        <taxon>Bruchini</taxon>
        <taxon>Callosobruchus</taxon>
    </lineage>
</organism>